<name>A0ABY4YSQ8_9MICO</name>
<feature type="region of interest" description="Disordered" evidence="1">
    <location>
        <begin position="41"/>
        <end position="90"/>
    </location>
</feature>
<evidence type="ECO:0000313" key="3">
    <source>
        <dbReference type="EMBL" id="USQ79786.1"/>
    </source>
</evidence>
<evidence type="ECO:0000313" key="4">
    <source>
        <dbReference type="Proteomes" id="UP001056455"/>
    </source>
</evidence>
<evidence type="ECO:0000256" key="1">
    <source>
        <dbReference type="SAM" id="MobiDB-lite"/>
    </source>
</evidence>
<feature type="transmembrane region" description="Helical" evidence="2">
    <location>
        <begin position="15"/>
        <end position="33"/>
    </location>
</feature>
<dbReference type="RefSeq" id="WP_252592890.1">
    <property type="nucleotide sequence ID" value="NZ_CP099489.1"/>
</dbReference>
<keyword evidence="2" id="KW-0472">Membrane</keyword>
<protein>
    <submittedName>
        <fullName evidence="3">Uncharacterized protein</fullName>
    </submittedName>
</protein>
<organism evidence="3 4">
    <name type="scientific">Ornithinimicrobium faecis</name>
    <dbReference type="NCBI Taxonomy" id="2934158"/>
    <lineage>
        <taxon>Bacteria</taxon>
        <taxon>Bacillati</taxon>
        <taxon>Actinomycetota</taxon>
        <taxon>Actinomycetes</taxon>
        <taxon>Micrococcales</taxon>
        <taxon>Ornithinimicrobiaceae</taxon>
        <taxon>Ornithinimicrobium</taxon>
    </lineage>
</organism>
<dbReference type="Proteomes" id="UP001056455">
    <property type="component" value="Chromosome"/>
</dbReference>
<keyword evidence="4" id="KW-1185">Reference proteome</keyword>
<dbReference type="EMBL" id="CP099489">
    <property type="protein sequence ID" value="USQ79786.1"/>
    <property type="molecule type" value="Genomic_DNA"/>
</dbReference>
<evidence type="ECO:0000256" key="2">
    <source>
        <dbReference type="SAM" id="Phobius"/>
    </source>
</evidence>
<reference evidence="3" key="1">
    <citation type="submission" date="2022-06" db="EMBL/GenBank/DDBJ databases">
        <title>Ornithinimicrobium HY1793.</title>
        <authorList>
            <person name="Huang Y."/>
        </authorList>
    </citation>
    <scope>NUCLEOTIDE SEQUENCE</scope>
    <source>
        <strain evidence="3">HY1793</strain>
    </source>
</reference>
<proteinExistence type="predicted"/>
<keyword evidence="2" id="KW-0812">Transmembrane</keyword>
<sequence length="197" mass="20226">MQTQRRRKASHPKRWVVGGASLLVVAAGVVGIWQMDLGEDPDLAAGTPPTVEVGGDSTPADDTQPVGLSGRPAGAGGVSTVPIGPGAEPSDEEIRTMLSLDETATDELSDADVAALVAAVEDGVPLSDDVAQAEAELDEAIDASETSASDPGDPAEWDAGIESDPAAESLDDLDEDADQFNDRLQTLLPDAPEGDDR</sequence>
<accession>A0ABY4YSQ8</accession>
<gene>
    <name evidence="3" type="ORF">NF556_19715</name>
</gene>
<keyword evidence="2" id="KW-1133">Transmembrane helix</keyword>
<feature type="region of interest" description="Disordered" evidence="1">
    <location>
        <begin position="138"/>
        <end position="162"/>
    </location>
</feature>